<accession>A0A8J3Z2R4</accession>
<name>A0A8J3Z2R4_9ACTN</name>
<reference evidence="1" key="1">
    <citation type="submission" date="2021-01" db="EMBL/GenBank/DDBJ databases">
        <title>Whole genome shotgun sequence of Virgisporangium aurantiacum NBRC 16421.</title>
        <authorList>
            <person name="Komaki H."/>
            <person name="Tamura T."/>
        </authorList>
    </citation>
    <scope>NUCLEOTIDE SEQUENCE</scope>
    <source>
        <strain evidence="1">NBRC 16421</strain>
    </source>
</reference>
<sequence length="610" mass="65835">MSDDLTGLGARGFERMCQALASYALGPGIQVFGDGPDGGREASFHGRLSYPSSEGPWDGYGVLQAKYKDKATTTGHDTAWLLGRVKAEMDAWVDPNKRRVRDGRLPEYLIFATNVSLSAVPASGGKDRVDNLISSYLQRLPLKDWRIWDANQITTFLDCYPNVRRAFAALITPNELIATMHDRLTAPHQTRVTVEMPSKRIRPGQPGNEAAFQPAFDAAGGAERLGEALGEVDQTGPGLVQHFDGGPAGEPAVLCALIGHPVIAVAQSVWNDLCAAGANAPNGGVVGVGYPAAGQARLSYLGPDAETIDLVGGAWGRPSGGIRRGRLLRRPGLHPLWQPEIVFDSEASRDQDIWTNRTSKMDLRLCVATRIPLVADGLRVTESGRDRMLKALARTGVTGLVNRLAMRYGLDPTASWQETEEPEGHNDSRFAAYQMSIAGDAGRPALRSGLWLTLPDGLATEVSTVMDLRVDFDAIRPASSTAVIAADLRLGLSELIEFFSVAWHLTTMILPLSATEDPVEVPPAGAPRLELYIQNERPDASGDPRVLRTLDMIDLSAFGRTRRKQIRHLAVAATAPLGLPQSQVDTLARQAMVRIAEDFGFTGIPLTTSS</sequence>
<keyword evidence="2" id="KW-1185">Reference proteome</keyword>
<protein>
    <submittedName>
        <fullName evidence="1">Uncharacterized protein</fullName>
    </submittedName>
</protein>
<organism evidence="1 2">
    <name type="scientific">Virgisporangium aurantiacum</name>
    <dbReference type="NCBI Taxonomy" id="175570"/>
    <lineage>
        <taxon>Bacteria</taxon>
        <taxon>Bacillati</taxon>
        <taxon>Actinomycetota</taxon>
        <taxon>Actinomycetes</taxon>
        <taxon>Micromonosporales</taxon>
        <taxon>Micromonosporaceae</taxon>
        <taxon>Virgisporangium</taxon>
    </lineage>
</organism>
<proteinExistence type="predicted"/>
<dbReference type="RefSeq" id="WP_203994095.1">
    <property type="nucleotide sequence ID" value="NZ_BOPG01000023.1"/>
</dbReference>
<comment type="caution">
    <text evidence="1">The sequence shown here is derived from an EMBL/GenBank/DDBJ whole genome shotgun (WGS) entry which is preliminary data.</text>
</comment>
<evidence type="ECO:0000313" key="2">
    <source>
        <dbReference type="Proteomes" id="UP000612585"/>
    </source>
</evidence>
<dbReference type="AlphaFoldDB" id="A0A8J3Z2R4"/>
<dbReference type="EMBL" id="BOPG01000023">
    <property type="protein sequence ID" value="GIJ56204.1"/>
    <property type="molecule type" value="Genomic_DNA"/>
</dbReference>
<evidence type="ECO:0000313" key="1">
    <source>
        <dbReference type="EMBL" id="GIJ56204.1"/>
    </source>
</evidence>
<dbReference type="Proteomes" id="UP000612585">
    <property type="component" value="Unassembled WGS sequence"/>
</dbReference>
<gene>
    <name evidence="1" type="ORF">Vau01_037200</name>
</gene>